<dbReference type="Proteomes" id="UP000216063">
    <property type="component" value="Unassembled WGS sequence"/>
</dbReference>
<name>A0A255DAJ4_9MYCO</name>
<proteinExistence type="predicted"/>
<dbReference type="AlphaFoldDB" id="A0A255DAJ4"/>
<sequence>MRYRVSNTAEAVRVGNGDLADILDSFAGCFGLERSSVAYVSTPITTGRRYYDWLSASKLSTDNPRFATEHAREVIAANQASAHTLVLRARRLLGKIVVDPTGLHAPEWSQSDFHAFWTRLIADYVGTVVFNDGWEFSTGCTHEYAAALRVGATVLDAHLSVMPPIVAVTKTNDAIAQLRGQGHGVQSLSMAQQQIVEAVESVG</sequence>
<protein>
    <recommendedName>
        <fullName evidence="3">DUF4406 domain-containing protein</fullName>
    </recommendedName>
</protein>
<reference evidence="1 2" key="1">
    <citation type="submission" date="2017-07" db="EMBL/GenBank/DDBJ databases">
        <title>The new phylogeny of genus Mycobacterium.</title>
        <authorList>
            <person name="Tortoli E."/>
            <person name="Trovato A."/>
            <person name="Cirillo D.M."/>
        </authorList>
    </citation>
    <scope>NUCLEOTIDE SEQUENCE [LARGE SCALE GENOMIC DNA]</scope>
    <source>
        <strain evidence="1 2">ATCC 33027</strain>
    </source>
</reference>
<comment type="caution">
    <text evidence="1">The sequence shown here is derived from an EMBL/GenBank/DDBJ whole genome shotgun (WGS) entry which is preliminary data.</text>
</comment>
<organism evidence="1 2">
    <name type="scientific">Mycolicibacterium sphagni</name>
    <dbReference type="NCBI Taxonomy" id="1786"/>
    <lineage>
        <taxon>Bacteria</taxon>
        <taxon>Bacillati</taxon>
        <taxon>Actinomycetota</taxon>
        <taxon>Actinomycetes</taxon>
        <taxon>Mycobacteriales</taxon>
        <taxon>Mycobacteriaceae</taxon>
        <taxon>Mycolicibacterium</taxon>
    </lineage>
</organism>
<evidence type="ECO:0008006" key="3">
    <source>
        <dbReference type="Google" id="ProtNLM"/>
    </source>
</evidence>
<keyword evidence="2" id="KW-1185">Reference proteome</keyword>
<gene>
    <name evidence="1" type="ORF">CG716_24970</name>
</gene>
<dbReference type="EMBL" id="NOZR01000027">
    <property type="protein sequence ID" value="OYN75661.1"/>
    <property type="molecule type" value="Genomic_DNA"/>
</dbReference>
<accession>A0A255DAJ4</accession>
<evidence type="ECO:0000313" key="1">
    <source>
        <dbReference type="EMBL" id="OYN75661.1"/>
    </source>
</evidence>
<evidence type="ECO:0000313" key="2">
    <source>
        <dbReference type="Proteomes" id="UP000216063"/>
    </source>
</evidence>